<gene>
    <name evidence="1" type="ORF">PRCB_01530</name>
</gene>
<accession>A0A2M9WIK3</accession>
<dbReference type="RefSeq" id="WP_100700002.1">
    <property type="nucleotide sequence ID" value="NZ_PIQI01000003.1"/>
</dbReference>
<dbReference type="EMBL" id="PIQI01000003">
    <property type="protein sequence ID" value="PJZ07373.1"/>
    <property type="molecule type" value="Genomic_DNA"/>
</dbReference>
<reference evidence="1 2" key="1">
    <citation type="submission" date="2017-11" db="EMBL/GenBank/DDBJ databases">
        <title>The genome sequence of Pantoea rodasii DSM 26611.</title>
        <authorList>
            <person name="Gao J."/>
            <person name="Mao X."/>
            <person name="Sun J."/>
        </authorList>
    </citation>
    <scope>NUCLEOTIDE SEQUENCE [LARGE SCALE GENOMIC DNA]</scope>
    <source>
        <strain evidence="1 2">DSM 26611</strain>
    </source>
</reference>
<sequence length="323" mass="34350">MADGYYAYIDGTTYDAVNSMNYGFVVDIAVVSGSGSKSYSYAGFTLTAFLVGGAVTQGTAQKSGTVTISGQTVSWSGVEGTVPKLVVYANANATLKYDGFVYNDYTKNPPVMKLAPPFTPLALTQVIDLTPGYGQVLQTSVPYGAAFIAFHRSTASSGFDHVIWDEINQNGFWSLRFRPAIDGSIAMGPCRIYVFSKTLVNTPAAGFFMYLDGQIVWHNNCLPLEMVVGGKSGQSTPVAITAGASVLVNIPYDPTYPIQGQARYNCYSAGINTQGLYEASGGDIYAAREYKTTGGAPPSSSMGPPASINTSVYDTYYRQALGV</sequence>
<comment type="caution">
    <text evidence="1">The sequence shown here is derived from an EMBL/GenBank/DDBJ whole genome shotgun (WGS) entry which is preliminary data.</text>
</comment>
<dbReference type="OrthoDB" id="6622638at2"/>
<keyword evidence="2" id="KW-1185">Reference proteome</keyword>
<protein>
    <submittedName>
        <fullName evidence="1">Uncharacterized protein</fullName>
    </submittedName>
</protein>
<dbReference type="AlphaFoldDB" id="A0A2M9WIK3"/>
<dbReference type="STRING" id="1076549.HA45_10425"/>
<name>A0A2M9WIK3_9GAMM</name>
<proteinExistence type="predicted"/>
<organism evidence="1 2">
    <name type="scientific">Pantoea rodasii</name>
    <dbReference type="NCBI Taxonomy" id="1076549"/>
    <lineage>
        <taxon>Bacteria</taxon>
        <taxon>Pseudomonadati</taxon>
        <taxon>Pseudomonadota</taxon>
        <taxon>Gammaproteobacteria</taxon>
        <taxon>Enterobacterales</taxon>
        <taxon>Erwiniaceae</taxon>
        <taxon>Pantoea</taxon>
    </lineage>
</organism>
<evidence type="ECO:0000313" key="1">
    <source>
        <dbReference type="EMBL" id="PJZ07373.1"/>
    </source>
</evidence>
<evidence type="ECO:0000313" key="2">
    <source>
        <dbReference type="Proteomes" id="UP000232062"/>
    </source>
</evidence>
<dbReference type="Proteomes" id="UP000232062">
    <property type="component" value="Unassembled WGS sequence"/>
</dbReference>